<accession>A0AAJ8N0D9</accession>
<proteinExistence type="predicted"/>
<dbReference type="Gene3D" id="3.40.50.1820">
    <property type="entry name" value="alpha/beta hydrolase"/>
    <property type="match status" value="1"/>
</dbReference>
<evidence type="ECO:0000259" key="4">
    <source>
        <dbReference type="Pfam" id="PF20434"/>
    </source>
</evidence>
<evidence type="ECO:0000256" key="1">
    <source>
        <dbReference type="ARBA" id="ARBA00022801"/>
    </source>
</evidence>
<keyword evidence="3" id="KW-0472">Membrane</keyword>
<dbReference type="SUPFAM" id="SSF53474">
    <property type="entry name" value="alpha/beta-Hydrolases"/>
    <property type="match status" value="1"/>
</dbReference>
<evidence type="ECO:0000256" key="2">
    <source>
        <dbReference type="SAM" id="MobiDB-lite"/>
    </source>
</evidence>
<organism evidence="5 6">
    <name type="scientific">Kwoniella shandongensis</name>
    <dbReference type="NCBI Taxonomy" id="1734106"/>
    <lineage>
        <taxon>Eukaryota</taxon>
        <taxon>Fungi</taxon>
        <taxon>Dikarya</taxon>
        <taxon>Basidiomycota</taxon>
        <taxon>Agaricomycotina</taxon>
        <taxon>Tremellomycetes</taxon>
        <taxon>Tremellales</taxon>
        <taxon>Cryptococcaceae</taxon>
        <taxon>Kwoniella</taxon>
    </lineage>
</organism>
<dbReference type="InterPro" id="IPR050300">
    <property type="entry name" value="GDXG_lipolytic_enzyme"/>
</dbReference>
<feature type="transmembrane region" description="Helical" evidence="3">
    <location>
        <begin position="99"/>
        <end position="117"/>
    </location>
</feature>
<protein>
    <recommendedName>
        <fullName evidence="4">BD-FAE-like domain-containing protein</fullName>
    </recommendedName>
</protein>
<dbReference type="KEGG" id="ksn:43587721"/>
<reference evidence="5" key="2">
    <citation type="submission" date="2024-01" db="EMBL/GenBank/DDBJ databases">
        <title>Comparative genomics of Cryptococcus and Kwoniella reveals pathogenesis evolution and contrasting modes of karyotype evolution via chromosome fusion or intercentromeric recombination.</title>
        <authorList>
            <person name="Coelho M.A."/>
            <person name="David-Palma M."/>
            <person name="Shea T."/>
            <person name="Bowers K."/>
            <person name="McGinley-Smith S."/>
            <person name="Mohammad A.W."/>
            <person name="Gnirke A."/>
            <person name="Yurkov A.M."/>
            <person name="Nowrousian M."/>
            <person name="Sun S."/>
            <person name="Cuomo C.A."/>
            <person name="Heitman J."/>
        </authorList>
    </citation>
    <scope>NUCLEOTIDE SEQUENCE</scope>
    <source>
        <strain evidence="5">CBS 12478</strain>
    </source>
</reference>
<keyword evidence="1" id="KW-0378">Hydrolase</keyword>
<feature type="transmembrane region" description="Helical" evidence="3">
    <location>
        <begin position="59"/>
        <end position="78"/>
    </location>
</feature>
<dbReference type="RefSeq" id="XP_065824039.1">
    <property type="nucleotide sequence ID" value="XM_065967967.1"/>
</dbReference>
<dbReference type="GO" id="GO:0016787">
    <property type="term" value="F:hydrolase activity"/>
    <property type="evidence" value="ECO:0007669"/>
    <property type="project" value="UniProtKB-KW"/>
</dbReference>
<evidence type="ECO:0000256" key="3">
    <source>
        <dbReference type="SAM" id="Phobius"/>
    </source>
</evidence>
<evidence type="ECO:0000313" key="6">
    <source>
        <dbReference type="Proteomes" id="UP000322225"/>
    </source>
</evidence>
<keyword evidence="6" id="KW-1185">Reference proteome</keyword>
<dbReference type="AlphaFoldDB" id="A0AAJ8N0D9"/>
<feature type="region of interest" description="Disordered" evidence="2">
    <location>
        <begin position="276"/>
        <end position="318"/>
    </location>
</feature>
<dbReference type="GeneID" id="43587721"/>
<gene>
    <name evidence="5" type="ORF">CI109_107138</name>
</gene>
<dbReference type="PANTHER" id="PTHR48081">
    <property type="entry name" value="AB HYDROLASE SUPERFAMILY PROTEIN C4A8.06C"/>
    <property type="match status" value="1"/>
</dbReference>
<dbReference type="PANTHER" id="PTHR48081:SF33">
    <property type="entry name" value="KYNURENINE FORMAMIDASE"/>
    <property type="match status" value="1"/>
</dbReference>
<evidence type="ECO:0000313" key="5">
    <source>
        <dbReference type="EMBL" id="WWD22645.1"/>
    </source>
</evidence>
<sequence length="614" mass="69783">MPSAFTPSPSPNPRRNDARRIKFGIWICSLIIVGAGTSTLIWISLVFVPFIGIFALPNLVISLCVLVYAIPFLVYLLLAQTDPPSHVKGLFLPLNPVRNFGITLATFQYLFFLLNTLPRVAVVAFRYVIWHNLLKKLDEENVQRERTTLDRAQPIPVKVGVRVGRETRVWKGKGKADQNAEEEEDEQQWEASLVVDELEEKEEEEGTEDSYGDKRYRGEGIFRDFAVYNVEYRLRKDARSALLDIYLPRCSKEDHLAEQNELEDPQDTAAAFGTTRSRAPDIDNDLADESSKSAPVSESDPMPRSSTNKDKKTRKRSIKGSGRPVVVFIYDVGALGVLKPRKEMFCLVGAKFAEMGYVTVVPDITLYPDGEVEEMVTDLRYVLSWVEREISKYDGIPSRIFLVGHGLGAHLAMYTLAQDAVVRSRDARQATLESKRQNEVVAKLNGTPMGRWKGRMDEDLPNGLRALSIYAEDVKLPTIKGIILLAPVSDIIKQIRFESKHWLEHISPIRRAHGLSQIMCMQHSLGHLLFAAKNVLQPERLPRRVMIVHGAQDRIVPFDSAHWLSELLYGLDVPTVFRPYRNLGHYDLLISIMKGFNSEYTEWLERDFRAFIET</sequence>
<dbReference type="EMBL" id="CP144064">
    <property type="protein sequence ID" value="WWD22645.1"/>
    <property type="molecule type" value="Genomic_DNA"/>
</dbReference>
<dbReference type="Proteomes" id="UP000322225">
    <property type="component" value="Chromosome 14"/>
</dbReference>
<dbReference type="InterPro" id="IPR029058">
    <property type="entry name" value="AB_hydrolase_fold"/>
</dbReference>
<dbReference type="InterPro" id="IPR049492">
    <property type="entry name" value="BD-FAE-like_dom"/>
</dbReference>
<keyword evidence="3" id="KW-1133">Transmembrane helix</keyword>
<dbReference type="Pfam" id="PF20434">
    <property type="entry name" value="BD-FAE"/>
    <property type="match status" value="1"/>
</dbReference>
<keyword evidence="3" id="KW-0812">Transmembrane</keyword>
<feature type="domain" description="BD-FAE-like" evidence="4">
    <location>
        <begin position="322"/>
        <end position="419"/>
    </location>
</feature>
<name>A0AAJ8N0D9_9TREE</name>
<reference evidence="5" key="1">
    <citation type="submission" date="2017-08" db="EMBL/GenBank/DDBJ databases">
        <authorList>
            <person name="Cuomo C."/>
            <person name="Billmyre B."/>
            <person name="Heitman J."/>
        </authorList>
    </citation>
    <scope>NUCLEOTIDE SEQUENCE</scope>
    <source>
        <strain evidence="5">CBS 12478</strain>
    </source>
</reference>
<feature type="transmembrane region" description="Helical" evidence="3">
    <location>
        <begin position="23"/>
        <end position="53"/>
    </location>
</feature>